<organism evidence="2 3">
    <name type="scientific">Paracraurococcus ruber</name>
    <dbReference type="NCBI Taxonomy" id="77675"/>
    <lineage>
        <taxon>Bacteria</taxon>
        <taxon>Pseudomonadati</taxon>
        <taxon>Pseudomonadota</taxon>
        <taxon>Alphaproteobacteria</taxon>
        <taxon>Acetobacterales</taxon>
        <taxon>Roseomonadaceae</taxon>
        <taxon>Paracraurococcus</taxon>
    </lineage>
</organism>
<proteinExistence type="predicted"/>
<accession>A0ABS1D2J8</accession>
<evidence type="ECO:0000313" key="3">
    <source>
        <dbReference type="Proteomes" id="UP000697995"/>
    </source>
</evidence>
<gene>
    <name evidence="2" type="ORF">CKO45_22465</name>
</gene>
<evidence type="ECO:0000313" key="2">
    <source>
        <dbReference type="EMBL" id="MBK1660984.1"/>
    </source>
</evidence>
<dbReference type="EMBL" id="NRSG01000236">
    <property type="protein sequence ID" value="MBK1660984.1"/>
    <property type="molecule type" value="Genomic_DNA"/>
</dbReference>
<comment type="caution">
    <text evidence="2">The sequence shown here is derived from an EMBL/GenBank/DDBJ whole genome shotgun (WGS) entry which is preliminary data.</text>
</comment>
<dbReference type="RefSeq" id="WP_133222739.1">
    <property type="nucleotide sequence ID" value="NZ_NRSG01000236.1"/>
</dbReference>
<keyword evidence="3" id="KW-1185">Reference proteome</keyword>
<feature type="region of interest" description="Disordered" evidence="1">
    <location>
        <begin position="1"/>
        <end position="25"/>
    </location>
</feature>
<reference evidence="2 3" key="1">
    <citation type="journal article" date="2020" name="Microorganisms">
        <title>Osmotic Adaptation and Compatible Solute Biosynthesis of Phototrophic Bacteria as Revealed from Genome Analyses.</title>
        <authorList>
            <person name="Imhoff J.F."/>
            <person name="Rahn T."/>
            <person name="Kunzel S."/>
            <person name="Keller A."/>
            <person name="Neulinger S.C."/>
        </authorList>
    </citation>
    <scope>NUCLEOTIDE SEQUENCE [LARGE SCALE GENOMIC DNA]</scope>
    <source>
        <strain evidence="2 3">DSM 15382</strain>
    </source>
</reference>
<name>A0ABS1D2J8_9PROT</name>
<evidence type="ECO:0000256" key="1">
    <source>
        <dbReference type="SAM" id="MobiDB-lite"/>
    </source>
</evidence>
<protein>
    <submittedName>
        <fullName evidence="2">Uncharacterized protein</fullName>
    </submittedName>
</protein>
<sequence>MDQIEARGTDAERRRAEADRRRLEQDGSFAEPLQRMYYEAGVMVGVEAMRAEQDYLLRRLARLQRMVLGSGTLYGLKVSIGTETRADGKQGATVAVAPGQAIDGLGREVLLPEAYAISLTDWIAAQPPTALEEAFGDGALHLRVTLRAADSPRGFQPSLATGLNIGTDAVVTSRVADSFLLELLPEPPQGSAFPADAPADAVAAWLPDGQRPPAQPEGLTQRERDFLTALPDVAQARQLALAAHRLGQAPPDPCRAAPDRLACLAAAARIPLARIALAADAAQPALAAPGKATVNNLIRPFVQPLPLHGTL</sequence>
<dbReference type="Proteomes" id="UP000697995">
    <property type="component" value="Unassembled WGS sequence"/>
</dbReference>